<feature type="region of interest" description="Disordered" evidence="1">
    <location>
        <begin position="383"/>
        <end position="432"/>
    </location>
</feature>
<feature type="compositionally biased region" description="Low complexity" evidence="1">
    <location>
        <begin position="157"/>
        <end position="179"/>
    </location>
</feature>
<feature type="compositionally biased region" description="Basic and acidic residues" evidence="1">
    <location>
        <begin position="413"/>
        <end position="424"/>
    </location>
</feature>
<feature type="compositionally biased region" description="Basic residues" evidence="1">
    <location>
        <begin position="227"/>
        <end position="236"/>
    </location>
</feature>
<dbReference type="RefSeq" id="XP_040770707.1">
    <property type="nucleotide sequence ID" value="XM_040911856.1"/>
</dbReference>
<feature type="compositionally biased region" description="Low complexity" evidence="1">
    <location>
        <begin position="125"/>
        <end position="147"/>
    </location>
</feature>
<dbReference type="STRING" id="1314785.A0A165IKC3"/>
<reference evidence="2 3" key="1">
    <citation type="journal article" date="2016" name="Mol. Biol. Evol.">
        <title>Comparative Genomics of Early-Diverging Mushroom-Forming Fungi Provides Insights into the Origins of Lignocellulose Decay Capabilities.</title>
        <authorList>
            <person name="Nagy L.G."/>
            <person name="Riley R."/>
            <person name="Tritt A."/>
            <person name="Adam C."/>
            <person name="Daum C."/>
            <person name="Floudas D."/>
            <person name="Sun H."/>
            <person name="Yadav J.S."/>
            <person name="Pangilinan J."/>
            <person name="Larsson K.H."/>
            <person name="Matsuura K."/>
            <person name="Barry K."/>
            <person name="Labutti K."/>
            <person name="Kuo R."/>
            <person name="Ohm R.A."/>
            <person name="Bhattacharya S.S."/>
            <person name="Shirouzu T."/>
            <person name="Yoshinaga Y."/>
            <person name="Martin F.M."/>
            <person name="Grigoriev I.V."/>
            <person name="Hibbett D.S."/>
        </authorList>
    </citation>
    <scope>NUCLEOTIDE SEQUENCE [LARGE SCALE GENOMIC DNA]</scope>
    <source>
        <strain evidence="2 3">93-53</strain>
    </source>
</reference>
<dbReference type="AlphaFoldDB" id="A0A165IKC3"/>
<name>A0A165IKC3_9APHY</name>
<keyword evidence="3" id="KW-1185">Reference proteome</keyword>
<feature type="region of interest" description="Disordered" evidence="1">
    <location>
        <begin position="79"/>
        <end position="252"/>
    </location>
</feature>
<dbReference type="OrthoDB" id="74813at2759"/>
<dbReference type="EMBL" id="KV427605">
    <property type="protein sequence ID" value="KZT13197.1"/>
    <property type="molecule type" value="Genomic_DNA"/>
</dbReference>
<gene>
    <name evidence="2" type="ORF">LAESUDRAFT_754192</name>
</gene>
<sequence length="537" mass="58439">MRIKVESAPPLPPVKAWFSTHSATTVLELKSVLCADLHALRDDGIQGQDIALVLDDFELLDASPIDVVRDGDLVVIKRNPATRSHKRKARSPSPGVARKRTKRASLPTKPRPASPRPRAVKRLVSESSGPESSSSSGSESSSSSGSESDTESDSETDSSISSESSSSSSSASSAPSTEPFHLSTRNAQMQAPATSAQSHKEGPSQARTSSLTENVPPGLGKPTTHSRNLRRRRKRMYERLATTAEPASVNSIPLGTRAQTAEIAGTPVIVENPQQPAELADASMDVAPRTFMMSSLQNKNKKKGFKKAMTAGIPAKVVFATEDGTVDAPATEENAQQTPPSDNTEQYKSSLINSHLVPPSEKQELGLLPSNMFVTSVDVEEGMSRKRRKRRQALYNHEHVPEEEDEAVNAIRSNKDQQHSERPSSDLPNADTISKKWDALPKVQERSQLTAGKLELGLNYQTCTPEMLTRVGRVVGDDDQQRVVIERYDNEGPEEVAPDNRDGGVSVLDYGSQESHEWREIAEGDWRLVDEEALTSG</sequence>
<feature type="region of interest" description="Disordered" evidence="1">
    <location>
        <begin position="489"/>
        <end position="512"/>
    </location>
</feature>
<organism evidence="2 3">
    <name type="scientific">Laetiporus sulphureus 93-53</name>
    <dbReference type="NCBI Taxonomy" id="1314785"/>
    <lineage>
        <taxon>Eukaryota</taxon>
        <taxon>Fungi</taxon>
        <taxon>Dikarya</taxon>
        <taxon>Basidiomycota</taxon>
        <taxon>Agaricomycotina</taxon>
        <taxon>Agaricomycetes</taxon>
        <taxon>Polyporales</taxon>
        <taxon>Laetiporus</taxon>
    </lineage>
</organism>
<proteinExistence type="predicted"/>
<dbReference type="GeneID" id="63828884"/>
<accession>A0A165IKC3</accession>
<evidence type="ECO:0000313" key="3">
    <source>
        <dbReference type="Proteomes" id="UP000076871"/>
    </source>
</evidence>
<evidence type="ECO:0000313" key="2">
    <source>
        <dbReference type="EMBL" id="KZT13197.1"/>
    </source>
</evidence>
<dbReference type="Proteomes" id="UP000076871">
    <property type="component" value="Unassembled WGS sequence"/>
</dbReference>
<feature type="compositionally biased region" description="Polar residues" evidence="1">
    <location>
        <begin position="183"/>
        <end position="197"/>
    </location>
</feature>
<protein>
    <submittedName>
        <fullName evidence="2">Uncharacterized protein</fullName>
    </submittedName>
</protein>
<dbReference type="InParanoid" id="A0A165IKC3"/>
<evidence type="ECO:0000256" key="1">
    <source>
        <dbReference type="SAM" id="MobiDB-lite"/>
    </source>
</evidence>